<dbReference type="Pfam" id="PF14015">
    <property type="entry name" value="DUF4231"/>
    <property type="match status" value="1"/>
</dbReference>
<reference evidence="2" key="1">
    <citation type="submission" date="2022-03" db="EMBL/GenBank/DDBJ databases">
        <title>Streptomyces 7R015 and 7R016 isolated from Barleria lupulina in Thailand.</title>
        <authorList>
            <person name="Kanchanasin P."/>
            <person name="Phongsopitanun W."/>
            <person name="Tanasupawat S."/>
        </authorList>
    </citation>
    <scope>NUCLEOTIDE SEQUENCE</scope>
    <source>
        <strain evidence="2">7R015</strain>
    </source>
</reference>
<evidence type="ECO:0000256" key="1">
    <source>
        <dbReference type="SAM" id="Phobius"/>
    </source>
</evidence>
<keyword evidence="1" id="KW-0812">Transmembrane</keyword>
<name>A0ABS9XYY7_9ACTN</name>
<organism evidence="2 3">
    <name type="scientific">Streptomyces cylindrosporus</name>
    <dbReference type="NCBI Taxonomy" id="2927583"/>
    <lineage>
        <taxon>Bacteria</taxon>
        <taxon>Bacillati</taxon>
        <taxon>Actinomycetota</taxon>
        <taxon>Actinomycetes</taxon>
        <taxon>Kitasatosporales</taxon>
        <taxon>Streptomycetaceae</taxon>
        <taxon>Streptomyces</taxon>
    </lineage>
</organism>
<evidence type="ECO:0000313" key="3">
    <source>
        <dbReference type="Proteomes" id="UP001165269"/>
    </source>
</evidence>
<keyword evidence="3" id="KW-1185">Reference proteome</keyword>
<dbReference type="RefSeq" id="WP_242760748.1">
    <property type="nucleotide sequence ID" value="NZ_JALDAY010000001.1"/>
</dbReference>
<comment type="caution">
    <text evidence="2">The sequence shown here is derived from an EMBL/GenBank/DDBJ whole genome shotgun (WGS) entry which is preliminary data.</text>
</comment>
<proteinExistence type="predicted"/>
<feature type="transmembrane region" description="Helical" evidence="1">
    <location>
        <begin position="46"/>
        <end position="64"/>
    </location>
</feature>
<dbReference type="InterPro" id="IPR025325">
    <property type="entry name" value="DUF4231"/>
</dbReference>
<dbReference type="EMBL" id="JALDAY010000001">
    <property type="protein sequence ID" value="MCI3270182.1"/>
    <property type="molecule type" value="Genomic_DNA"/>
</dbReference>
<gene>
    <name evidence="2" type="ORF">MQP27_03535</name>
</gene>
<evidence type="ECO:0000313" key="2">
    <source>
        <dbReference type="EMBL" id="MCI3270182.1"/>
    </source>
</evidence>
<accession>A0ABS9XYY7</accession>
<sequence>MSDERGTTGRLRALRARRWVRLVWVVLCFGAAALVSHFWLGESWSQVAWLAVSLSVVVGAVVEVRERRRTERQGD</sequence>
<protein>
    <submittedName>
        <fullName evidence="2">Uncharacterized protein</fullName>
    </submittedName>
</protein>
<dbReference type="Proteomes" id="UP001165269">
    <property type="component" value="Unassembled WGS sequence"/>
</dbReference>
<keyword evidence="1" id="KW-1133">Transmembrane helix</keyword>
<feature type="transmembrane region" description="Helical" evidence="1">
    <location>
        <begin position="21"/>
        <end position="40"/>
    </location>
</feature>
<keyword evidence="1" id="KW-0472">Membrane</keyword>